<feature type="transmembrane region" description="Helical" evidence="5">
    <location>
        <begin position="56"/>
        <end position="74"/>
    </location>
</feature>
<evidence type="ECO:0000256" key="2">
    <source>
        <dbReference type="ARBA" id="ARBA00022692"/>
    </source>
</evidence>
<feature type="transmembrane region" description="Helical" evidence="5">
    <location>
        <begin position="221"/>
        <end position="242"/>
    </location>
</feature>
<keyword evidence="4 5" id="KW-0472">Membrane</keyword>
<accession>A0ABS3F607</accession>
<feature type="transmembrane region" description="Helical" evidence="5">
    <location>
        <begin position="254"/>
        <end position="275"/>
    </location>
</feature>
<name>A0ABS3F607_9PROT</name>
<gene>
    <name evidence="6" type="ORF">J0X12_09085</name>
</gene>
<organism evidence="6 7">
    <name type="scientific">Sneathiella sedimenti</name>
    <dbReference type="NCBI Taxonomy" id="2816034"/>
    <lineage>
        <taxon>Bacteria</taxon>
        <taxon>Pseudomonadati</taxon>
        <taxon>Pseudomonadota</taxon>
        <taxon>Alphaproteobacteria</taxon>
        <taxon>Sneathiellales</taxon>
        <taxon>Sneathiellaceae</taxon>
        <taxon>Sneathiella</taxon>
    </lineage>
</organism>
<feature type="transmembrane region" description="Helical" evidence="5">
    <location>
        <begin position="187"/>
        <end position="209"/>
    </location>
</feature>
<protein>
    <recommendedName>
        <fullName evidence="5">Probable membrane transporter protein</fullName>
    </recommendedName>
</protein>
<proteinExistence type="inferred from homology"/>
<dbReference type="Pfam" id="PF01925">
    <property type="entry name" value="TauE"/>
    <property type="match status" value="1"/>
</dbReference>
<keyword evidence="7" id="KW-1185">Reference proteome</keyword>
<evidence type="ECO:0000256" key="5">
    <source>
        <dbReference type="RuleBase" id="RU363041"/>
    </source>
</evidence>
<reference evidence="6 7" key="1">
    <citation type="submission" date="2021-03" db="EMBL/GenBank/DDBJ databases">
        <title>Sneathiella sp. CAU 1612 isolated from Kang Won-do.</title>
        <authorList>
            <person name="Kim W."/>
        </authorList>
    </citation>
    <scope>NUCLEOTIDE SEQUENCE [LARGE SCALE GENOMIC DNA]</scope>
    <source>
        <strain evidence="6 7">CAU 1612</strain>
    </source>
</reference>
<comment type="subcellular location">
    <subcellularLocation>
        <location evidence="5">Cell membrane</location>
        <topology evidence="5">Multi-pass membrane protein</topology>
    </subcellularLocation>
    <subcellularLocation>
        <location evidence="1">Membrane</location>
        <topology evidence="1">Multi-pass membrane protein</topology>
    </subcellularLocation>
</comment>
<feature type="transmembrane region" description="Helical" evidence="5">
    <location>
        <begin position="154"/>
        <end position="180"/>
    </location>
</feature>
<evidence type="ECO:0000256" key="3">
    <source>
        <dbReference type="ARBA" id="ARBA00022989"/>
    </source>
</evidence>
<dbReference type="PANTHER" id="PTHR43483:SF3">
    <property type="entry name" value="MEMBRANE TRANSPORTER PROTEIN HI_0806-RELATED"/>
    <property type="match status" value="1"/>
</dbReference>
<sequence length="276" mass="28599">MFADVSLPLLIGLIAALAGTGLVGGVLAGLLGVGGGIVIVPVLYNILPFFGVDDTIRIHVAIGTSLATIIPTSISSARSHYKKGAIDVDLLKSWGPVIFIGVILGTIVAAYANSNLLTLVFATLALVVAANMAFRPDNVHISESLPKAPFKQLIALFIGGFSAMMGIGGGTFTVPILTLFNYPIRKAVGTAAAIGLIIAVPGTIGFLIAGLDTAKLPPGNIGYVNILGFLVIFPMAALFAPVGAKIAHQINGSLLKKAFAFFLFLTSLRMFYSLYG</sequence>
<keyword evidence="5" id="KW-1003">Cell membrane</keyword>
<dbReference type="RefSeq" id="WP_207044526.1">
    <property type="nucleotide sequence ID" value="NZ_JAFLNC010000002.1"/>
</dbReference>
<feature type="transmembrane region" description="Helical" evidence="5">
    <location>
        <begin position="12"/>
        <end position="44"/>
    </location>
</feature>
<dbReference type="Proteomes" id="UP000664761">
    <property type="component" value="Unassembled WGS sequence"/>
</dbReference>
<dbReference type="PANTHER" id="PTHR43483">
    <property type="entry name" value="MEMBRANE TRANSPORTER PROTEIN HI_0806-RELATED"/>
    <property type="match status" value="1"/>
</dbReference>
<comment type="similarity">
    <text evidence="5">Belongs to the 4-toluene sulfonate uptake permease (TSUP) (TC 2.A.102) family.</text>
</comment>
<feature type="transmembrane region" description="Helical" evidence="5">
    <location>
        <begin position="116"/>
        <end position="134"/>
    </location>
</feature>
<dbReference type="InterPro" id="IPR002781">
    <property type="entry name" value="TM_pro_TauE-like"/>
</dbReference>
<dbReference type="EMBL" id="JAFLNC010000002">
    <property type="protein sequence ID" value="MBO0333767.1"/>
    <property type="molecule type" value="Genomic_DNA"/>
</dbReference>
<feature type="transmembrane region" description="Helical" evidence="5">
    <location>
        <begin position="94"/>
        <end position="111"/>
    </location>
</feature>
<evidence type="ECO:0000313" key="6">
    <source>
        <dbReference type="EMBL" id="MBO0333767.1"/>
    </source>
</evidence>
<evidence type="ECO:0000313" key="7">
    <source>
        <dbReference type="Proteomes" id="UP000664761"/>
    </source>
</evidence>
<keyword evidence="3 5" id="KW-1133">Transmembrane helix</keyword>
<comment type="caution">
    <text evidence="6">The sequence shown here is derived from an EMBL/GenBank/DDBJ whole genome shotgun (WGS) entry which is preliminary data.</text>
</comment>
<evidence type="ECO:0000256" key="1">
    <source>
        <dbReference type="ARBA" id="ARBA00004141"/>
    </source>
</evidence>
<evidence type="ECO:0000256" key="4">
    <source>
        <dbReference type="ARBA" id="ARBA00023136"/>
    </source>
</evidence>
<keyword evidence="2 5" id="KW-0812">Transmembrane</keyword>